<dbReference type="PANTHER" id="PTHR42736:SF1">
    <property type="entry name" value="PROTEIN-GLUTAMINE GAMMA-GLUTAMYLTRANSFERASE"/>
    <property type="match status" value="1"/>
</dbReference>
<dbReference type="Pfam" id="PF01841">
    <property type="entry name" value="Transglut_core"/>
    <property type="match status" value="1"/>
</dbReference>
<dbReference type="RefSeq" id="WP_041086238.1">
    <property type="nucleotide sequence ID" value="NZ_JXRP01000008.1"/>
</dbReference>
<dbReference type="SMART" id="SM00460">
    <property type="entry name" value="TGc"/>
    <property type="match status" value="1"/>
</dbReference>
<comment type="caution">
    <text evidence="4">The sequence shown here is derived from an EMBL/GenBank/DDBJ whole genome shotgun (WGS) entry which is preliminary data.</text>
</comment>
<dbReference type="Gene3D" id="3.10.620.30">
    <property type="match status" value="1"/>
</dbReference>
<reference evidence="4 5" key="1">
    <citation type="submission" date="2015-01" db="EMBL/GenBank/DDBJ databases">
        <title>Genome sequencing of Jeotgalibacillus soli.</title>
        <authorList>
            <person name="Goh K.M."/>
            <person name="Chan K.-G."/>
            <person name="Yaakop A.S."/>
            <person name="Ee R."/>
            <person name="Gan H.M."/>
            <person name="Chan C.S."/>
        </authorList>
    </citation>
    <scope>NUCLEOTIDE SEQUENCE [LARGE SCALE GENOMIC DNA]</scope>
    <source>
        <strain evidence="4 5">P9</strain>
    </source>
</reference>
<dbReference type="STRING" id="889306.KP78_06520"/>
<accession>A0A0C2W1Z6</accession>
<dbReference type="PANTHER" id="PTHR42736">
    <property type="entry name" value="PROTEIN-GLUTAMINE GAMMA-GLUTAMYLTRANSFERASE"/>
    <property type="match status" value="1"/>
</dbReference>
<keyword evidence="2" id="KW-0812">Transmembrane</keyword>
<feature type="compositionally biased region" description="Acidic residues" evidence="1">
    <location>
        <begin position="564"/>
        <end position="578"/>
    </location>
</feature>
<organism evidence="4 5">
    <name type="scientific">Jeotgalibacillus soli</name>
    <dbReference type="NCBI Taxonomy" id="889306"/>
    <lineage>
        <taxon>Bacteria</taxon>
        <taxon>Bacillati</taxon>
        <taxon>Bacillota</taxon>
        <taxon>Bacilli</taxon>
        <taxon>Bacillales</taxon>
        <taxon>Caryophanaceae</taxon>
        <taxon>Jeotgalibacillus</taxon>
    </lineage>
</organism>
<feature type="transmembrane region" description="Helical" evidence="2">
    <location>
        <begin position="200"/>
        <end position="221"/>
    </location>
</feature>
<evidence type="ECO:0000313" key="5">
    <source>
        <dbReference type="Proteomes" id="UP000031938"/>
    </source>
</evidence>
<keyword evidence="5" id="KW-1185">Reference proteome</keyword>
<evidence type="ECO:0000259" key="3">
    <source>
        <dbReference type="SMART" id="SM00460"/>
    </source>
</evidence>
<feature type="transmembrane region" description="Helical" evidence="2">
    <location>
        <begin position="7"/>
        <end position="26"/>
    </location>
</feature>
<dbReference type="EMBL" id="JXRP01000008">
    <property type="protein sequence ID" value="KIL50651.1"/>
    <property type="molecule type" value="Genomic_DNA"/>
</dbReference>
<feature type="transmembrane region" description="Helical" evidence="2">
    <location>
        <begin position="143"/>
        <end position="162"/>
    </location>
</feature>
<feature type="transmembrane region" description="Helical" evidence="2">
    <location>
        <begin position="618"/>
        <end position="635"/>
    </location>
</feature>
<proteinExistence type="predicted"/>
<dbReference type="SUPFAM" id="SSF54001">
    <property type="entry name" value="Cysteine proteinases"/>
    <property type="match status" value="1"/>
</dbReference>
<dbReference type="Proteomes" id="UP000031938">
    <property type="component" value="Unassembled WGS sequence"/>
</dbReference>
<sequence>MIQRIGWEKLSMFILYCLSFFLLWEWIRPLNAISDTGYLHYFVIFIGLSFLLYFFQVDWRISNIVKVLFVVFVLRSLHFPGPLFGGEPWISSLILSLWDSVVLTIEQNWNNISNVYRSFLFFILLWLTTYLVHYWIAVRKQLFLFYVFTIIYVALLDTFSPYSGDSAIIRIIIIGFLLMGLLALQRIVDKEKLQQSGRQYRKWLVPLVIMVAFSSVAAYAAPKAEPLWPDPVPFIQSFAGDSGTGPRQIGYGMDDSALGGSFIGDDTKVFDVITDGDQYWRIETKDLYTGKGWENSEDVSGAGPAFVSGDPVPLNLSVINEESETKTATLDISLEYTHLVYPYNPMSVESDGADLFIIDEVNEKMTSYEESEPTRLSQYEWAFREPRYSLTALRETVGQGQFEGTPELDQYLQLPDNLPDRVRELAAQITADQDNWYDKANAVESYFANGEFTYDQTDVAVPQGNQDYVDQFLFETQRGYCDNFSTSMVVLLRSVDIPARWVKGYTEGEAVRSVGNGQTEYTVTNNNAHSWVEVFFPELGWVPFEPTIGFSNNVSLDYDLELETESEAADTPEQEQQEVEQPSPIPEEEEPTDSEDAGAASSNSFWMQLKQFFDEQRSAFIISGLLFAAAGIALYRMRLKWMPYVLILYYSKRNKQGIYPKAYLSLLKQLDRYGLKRKDTQTLRSYAKEIDNFFGSTEMSKLTSQYERILYRQDSQGDDWSDMRELWENLIKRTTG</sequence>
<gene>
    <name evidence="4" type="ORF">KP78_06520</name>
</gene>
<dbReference type="Pfam" id="PF13559">
    <property type="entry name" value="DUF4129"/>
    <property type="match status" value="1"/>
</dbReference>
<feature type="transmembrane region" description="Helical" evidence="2">
    <location>
        <begin position="168"/>
        <end position="188"/>
    </location>
</feature>
<dbReference type="InterPro" id="IPR052901">
    <property type="entry name" value="Bact_TGase-like"/>
</dbReference>
<name>A0A0C2W1Z6_9BACL</name>
<feature type="region of interest" description="Disordered" evidence="1">
    <location>
        <begin position="564"/>
        <end position="599"/>
    </location>
</feature>
<dbReference type="InterPro" id="IPR038765">
    <property type="entry name" value="Papain-like_cys_pep_sf"/>
</dbReference>
<keyword evidence="2" id="KW-1133">Transmembrane helix</keyword>
<feature type="compositionally biased region" description="Acidic residues" evidence="1">
    <location>
        <begin position="586"/>
        <end position="596"/>
    </location>
</feature>
<dbReference type="AlphaFoldDB" id="A0A0C2W1Z6"/>
<keyword evidence="2" id="KW-0472">Membrane</keyword>
<dbReference type="InterPro" id="IPR021878">
    <property type="entry name" value="TgpA_N"/>
</dbReference>
<dbReference type="InterPro" id="IPR025403">
    <property type="entry name" value="TgpA-like_C"/>
</dbReference>
<evidence type="ECO:0000256" key="1">
    <source>
        <dbReference type="SAM" id="MobiDB-lite"/>
    </source>
</evidence>
<feature type="transmembrane region" description="Helical" evidence="2">
    <location>
        <begin position="115"/>
        <end position="136"/>
    </location>
</feature>
<dbReference type="PATRIC" id="fig|889306.3.peg.650"/>
<protein>
    <recommendedName>
        <fullName evidence="3">Transglutaminase-like domain-containing protein</fullName>
    </recommendedName>
</protein>
<feature type="transmembrane region" description="Helical" evidence="2">
    <location>
        <begin position="67"/>
        <end position="85"/>
    </location>
</feature>
<evidence type="ECO:0000256" key="2">
    <source>
        <dbReference type="SAM" id="Phobius"/>
    </source>
</evidence>
<dbReference type="Pfam" id="PF11992">
    <property type="entry name" value="TgpA_N"/>
    <property type="match status" value="1"/>
</dbReference>
<feature type="transmembrane region" description="Helical" evidence="2">
    <location>
        <begin position="38"/>
        <end position="55"/>
    </location>
</feature>
<dbReference type="OrthoDB" id="9804872at2"/>
<feature type="domain" description="Transglutaminase-like" evidence="3">
    <location>
        <begin position="473"/>
        <end position="548"/>
    </location>
</feature>
<dbReference type="InterPro" id="IPR002931">
    <property type="entry name" value="Transglutaminase-like"/>
</dbReference>
<evidence type="ECO:0000313" key="4">
    <source>
        <dbReference type="EMBL" id="KIL50651.1"/>
    </source>
</evidence>